<dbReference type="Pfam" id="PF08281">
    <property type="entry name" value="Sigma70_r4_2"/>
    <property type="match status" value="1"/>
</dbReference>
<dbReference type="PANTHER" id="PTHR43133">
    <property type="entry name" value="RNA POLYMERASE ECF-TYPE SIGMA FACTO"/>
    <property type="match status" value="1"/>
</dbReference>
<dbReference type="InterPro" id="IPR013249">
    <property type="entry name" value="RNA_pol_sigma70_r4_t2"/>
</dbReference>
<dbReference type="NCBIfam" id="TIGR02985">
    <property type="entry name" value="Sig70_bacteroi1"/>
    <property type="match status" value="1"/>
</dbReference>
<dbReference type="InterPro" id="IPR013325">
    <property type="entry name" value="RNA_pol_sigma_r2"/>
</dbReference>
<organism evidence="7 8">
    <name type="scientific">Dawidia soli</name>
    <dbReference type="NCBI Taxonomy" id="2782352"/>
    <lineage>
        <taxon>Bacteria</taxon>
        <taxon>Pseudomonadati</taxon>
        <taxon>Bacteroidota</taxon>
        <taxon>Cytophagia</taxon>
        <taxon>Cytophagales</taxon>
        <taxon>Chryseotaleaceae</taxon>
        <taxon>Dawidia</taxon>
    </lineage>
</organism>
<dbReference type="InterPro" id="IPR036388">
    <property type="entry name" value="WH-like_DNA-bd_sf"/>
</dbReference>
<name>A0AAP2DET7_9BACT</name>
<keyword evidence="3" id="KW-0731">Sigma factor</keyword>
<evidence type="ECO:0000256" key="2">
    <source>
        <dbReference type="ARBA" id="ARBA00023015"/>
    </source>
</evidence>
<dbReference type="InterPro" id="IPR013324">
    <property type="entry name" value="RNA_pol_sigma_r3/r4-like"/>
</dbReference>
<dbReference type="Gene3D" id="1.10.1740.10">
    <property type="match status" value="1"/>
</dbReference>
<feature type="domain" description="RNA polymerase sigma factor 70 region 4 type 2" evidence="6">
    <location>
        <begin position="123"/>
        <end position="173"/>
    </location>
</feature>
<evidence type="ECO:0000256" key="4">
    <source>
        <dbReference type="ARBA" id="ARBA00023163"/>
    </source>
</evidence>
<dbReference type="GO" id="GO:0016987">
    <property type="term" value="F:sigma factor activity"/>
    <property type="evidence" value="ECO:0007669"/>
    <property type="project" value="UniProtKB-KW"/>
</dbReference>
<evidence type="ECO:0000313" key="7">
    <source>
        <dbReference type="EMBL" id="MBT1690856.1"/>
    </source>
</evidence>
<dbReference type="InterPro" id="IPR014327">
    <property type="entry name" value="RNA_pol_sigma70_bacteroid"/>
</dbReference>
<evidence type="ECO:0000259" key="6">
    <source>
        <dbReference type="Pfam" id="PF08281"/>
    </source>
</evidence>
<gene>
    <name evidence="7" type="ORF">KK078_30105</name>
</gene>
<dbReference type="InterPro" id="IPR039425">
    <property type="entry name" value="RNA_pol_sigma-70-like"/>
</dbReference>
<dbReference type="Gene3D" id="1.10.10.10">
    <property type="entry name" value="Winged helix-like DNA-binding domain superfamily/Winged helix DNA-binding domain"/>
    <property type="match status" value="1"/>
</dbReference>
<dbReference type="AlphaFoldDB" id="A0AAP2DET7"/>
<dbReference type="Pfam" id="PF04542">
    <property type="entry name" value="Sigma70_r2"/>
    <property type="match status" value="1"/>
</dbReference>
<proteinExistence type="inferred from homology"/>
<evidence type="ECO:0000313" key="8">
    <source>
        <dbReference type="Proteomes" id="UP001319180"/>
    </source>
</evidence>
<evidence type="ECO:0000256" key="3">
    <source>
        <dbReference type="ARBA" id="ARBA00023082"/>
    </source>
</evidence>
<dbReference type="RefSeq" id="WP_254094717.1">
    <property type="nucleotide sequence ID" value="NZ_JAHESC010000099.1"/>
</dbReference>
<keyword evidence="2" id="KW-0805">Transcription regulation</keyword>
<dbReference type="PANTHER" id="PTHR43133:SF46">
    <property type="entry name" value="RNA POLYMERASE SIGMA-70 FACTOR ECF SUBFAMILY"/>
    <property type="match status" value="1"/>
</dbReference>
<dbReference type="GO" id="GO:0006352">
    <property type="term" value="P:DNA-templated transcription initiation"/>
    <property type="evidence" value="ECO:0007669"/>
    <property type="project" value="InterPro"/>
</dbReference>
<protein>
    <submittedName>
        <fullName evidence="7">RNA polymerase sigma-70 factor</fullName>
    </submittedName>
</protein>
<feature type="domain" description="RNA polymerase sigma-70 region 2" evidence="5">
    <location>
        <begin position="28"/>
        <end position="91"/>
    </location>
</feature>
<dbReference type="SUPFAM" id="SSF88659">
    <property type="entry name" value="Sigma3 and sigma4 domains of RNA polymerase sigma factors"/>
    <property type="match status" value="1"/>
</dbReference>
<keyword evidence="4" id="KW-0804">Transcription</keyword>
<sequence length="192" mass="22557">MNAYADHSDEQLLSAIRSDDAQAFSEFVRRYWKKAYHITYSKVRSQSITEEIVQDLFTSLWDKRATLSIANVDAFVFTCLRNKAINYIESQLVRKKYWDYYKAFIPQQEESTRRAVEFNELMQAVETCVQTLPEKSRSVFRLSRLEGVSNREIAERLNLSEKAIEYHLTKSLKVVRLALKDFTLLLLVAFHL</sequence>
<dbReference type="SUPFAM" id="SSF88946">
    <property type="entry name" value="Sigma2 domain of RNA polymerase sigma factors"/>
    <property type="match status" value="1"/>
</dbReference>
<dbReference type="GO" id="GO:0003677">
    <property type="term" value="F:DNA binding"/>
    <property type="evidence" value="ECO:0007669"/>
    <property type="project" value="InterPro"/>
</dbReference>
<dbReference type="InterPro" id="IPR007627">
    <property type="entry name" value="RNA_pol_sigma70_r2"/>
</dbReference>
<evidence type="ECO:0000259" key="5">
    <source>
        <dbReference type="Pfam" id="PF04542"/>
    </source>
</evidence>
<dbReference type="EMBL" id="JAHESC010000099">
    <property type="protein sequence ID" value="MBT1690856.1"/>
    <property type="molecule type" value="Genomic_DNA"/>
</dbReference>
<dbReference type="NCBIfam" id="TIGR02937">
    <property type="entry name" value="sigma70-ECF"/>
    <property type="match status" value="1"/>
</dbReference>
<keyword evidence="8" id="KW-1185">Reference proteome</keyword>
<dbReference type="InterPro" id="IPR014284">
    <property type="entry name" value="RNA_pol_sigma-70_dom"/>
</dbReference>
<comment type="similarity">
    <text evidence="1">Belongs to the sigma-70 factor family. ECF subfamily.</text>
</comment>
<evidence type="ECO:0000256" key="1">
    <source>
        <dbReference type="ARBA" id="ARBA00010641"/>
    </source>
</evidence>
<accession>A0AAP2DET7</accession>
<comment type="caution">
    <text evidence="7">The sequence shown here is derived from an EMBL/GenBank/DDBJ whole genome shotgun (WGS) entry which is preliminary data.</text>
</comment>
<reference evidence="7 8" key="1">
    <citation type="submission" date="2021-05" db="EMBL/GenBank/DDBJ databases">
        <title>A Polyphasic approach of four new species of the genus Ohtaekwangia: Ohtaekwangia histidinii sp. nov., Ohtaekwangia cretensis sp. nov., Ohtaekwangia indiensis sp. nov., Ohtaekwangia reichenbachii sp. nov. from diverse environment.</title>
        <authorList>
            <person name="Octaviana S."/>
        </authorList>
    </citation>
    <scope>NUCLEOTIDE SEQUENCE [LARGE SCALE GENOMIC DNA]</scope>
    <source>
        <strain evidence="7 8">PWU37</strain>
    </source>
</reference>
<dbReference type="Proteomes" id="UP001319180">
    <property type="component" value="Unassembled WGS sequence"/>
</dbReference>